<comment type="caution">
    <text evidence="1">The sequence shown here is derived from an EMBL/GenBank/DDBJ whole genome shotgun (WGS) entry which is preliminary data.</text>
</comment>
<gene>
    <name evidence="1" type="ORF">DCC81_14140</name>
</gene>
<evidence type="ECO:0000313" key="1">
    <source>
        <dbReference type="EMBL" id="PUZ25427.1"/>
    </source>
</evidence>
<dbReference type="Proteomes" id="UP000244450">
    <property type="component" value="Unassembled WGS sequence"/>
</dbReference>
<name>A0A2T7BGM5_9BACT</name>
<sequence length="448" mass="51443">MSNEHNPIARMVETMQRRWKKAVALQPAWRMIRWVIRPQQASLLNGYCRLESSAHGSTGELLVVHVLPFKEPEQYAPQLMQQWLQEWQDEKNTLRQHWAAEPWLARVEKGDATVQTLASMLKDFHQHLARRQQTLVLGLIPHSVSGFPEFRKWLQSLVDILPPAVGLMVVDHQDAPELKPVAHTLRDKAITLDITDLDVEAAMESIAIAGNPNDADVQLRKCLFEMGRAARANNKGLLCQWGDKALEATQRSGNKSLWATAHVVYAGFLMQFKESERINTLLDKAVSITEPFYKQGDAVHAAVLMQAYGYKAAYCNMTREKKEALQWLEKQLGIALQQEIWLYGVSICKTIAFLAYEKGEMDIFRKYTQQGYELGWRLTDEEAKLSEYLLLAKDYYDLALEQRRKEQAAEANERMTRLFGADWHEQVKKHKKAYTAIKPPENMPLENA</sequence>
<evidence type="ECO:0000313" key="2">
    <source>
        <dbReference type="Proteomes" id="UP000244450"/>
    </source>
</evidence>
<dbReference type="RefSeq" id="WP_108687265.1">
    <property type="nucleotide sequence ID" value="NZ_QCYK01000002.1"/>
</dbReference>
<evidence type="ECO:0008006" key="3">
    <source>
        <dbReference type="Google" id="ProtNLM"/>
    </source>
</evidence>
<reference evidence="1 2" key="1">
    <citation type="submission" date="2018-04" db="EMBL/GenBank/DDBJ databases">
        <title>Chitinophaga fuyangensis sp. nov., isolated from soil in a chemical factory.</title>
        <authorList>
            <person name="Chen K."/>
        </authorList>
    </citation>
    <scope>NUCLEOTIDE SEQUENCE [LARGE SCALE GENOMIC DNA]</scope>
    <source>
        <strain evidence="1 2">LY-1</strain>
    </source>
</reference>
<dbReference type="AlphaFoldDB" id="A0A2T7BGM5"/>
<organism evidence="1 2">
    <name type="scientific">Chitinophaga parva</name>
    <dbReference type="NCBI Taxonomy" id="2169414"/>
    <lineage>
        <taxon>Bacteria</taxon>
        <taxon>Pseudomonadati</taxon>
        <taxon>Bacteroidota</taxon>
        <taxon>Chitinophagia</taxon>
        <taxon>Chitinophagales</taxon>
        <taxon>Chitinophagaceae</taxon>
        <taxon>Chitinophaga</taxon>
    </lineage>
</organism>
<dbReference type="OrthoDB" id="615153at2"/>
<accession>A0A2T7BGM5</accession>
<protein>
    <recommendedName>
        <fullName evidence="3">MalT-like TPR region domain-containing protein</fullName>
    </recommendedName>
</protein>
<proteinExistence type="predicted"/>
<dbReference type="EMBL" id="QCYK01000002">
    <property type="protein sequence ID" value="PUZ25427.1"/>
    <property type="molecule type" value="Genomic_DNA"/>
</dbReference>
<keyword evidence="2" id="KW-1185">Reference proteome</keyword>